<evidence type="ECO:0000313" key="4">
    <source>
        <dbReference type="EnsemblPlants" id="MELO3C024153.2.1"/>
    </source>
</evidence>
<evidence type="ECO:0000256" key="2">
    <source>
        <dbReference type="ARBA" id="ARBA00023186"/>
    </source>
</evidence>
<name>A0A9I9DUT3_CUCME</name>
<evidence type="ECO:0008006" key="5">
    <source>
        <dbReference type="Google" id="ProtNLM"/>
    </source>
</evidence>
<dbReference type="InterPro" id="IPR002423">
    <property type="entry name" value="Cpn60/GroEL/TCP-1"/>
</dbReference>
<dbReference type="PANTHER" id="PTHR45633">
    <property type="entry name" value="60 KDA HEAT SHOCK PROTEIN, MITOCHONDRIAL"/>
    <property type="match status" value="1"/>
</dbReference>
<sequence>MHRFAPGFGSKARLAKNSARQINSRFNSSRNYASKDIKFGFEARTLMLRGVEELADAVKVTMGPKGRNVVLEQSFGAPKVTKDGVTVAKCIEFEDKVKNVGVKQVANATNDVAGDGTTCATVLTRAIFTEGCKSVASGVNAMDLRLGVQMISTSEEIAQVGIISANGERKIGELIAKAMEKVGKEGSSPFQ</sequence>
<dbReference type="InterPro" id="IPR001844">
    <property type="entry name" value="Cpn60/GroEL"/>
</dbReference>
<dbReference type="InterPro" id="IPR027410">
    <property type="entry name" value="TCP-1-like_intermed_sf"/>
</dbReference>
<keyword evidence="2" id="KW-0143">Chaperone</keyword>
<dbReference type="Pfam" id="PF00118">
    <property type="entry name" value="Cpn60_TCP1"/>
    <property type="match status" value="1"/>
</dbReference>
<evidence type="ECO:0000256" key="3">
    <source>
        <dbReference type="RuleBase" id="RU000418"/>
    </source>
</evidence>
<dbReference type="GO" id="GO:0042026">
    <property type="term" value="P:protein refolding"/>
    <property type="evidence" value="ECO:0007669"/>
    <property type="project" value="InterPro"/>
</dbReference>
<proteinExistence type="inferred from homology"/>
<reference evidence="4" key="1">
    <citation type="submission" date="2023-03" db="UniProtKB">
        <authorList>
            <consortium name="EnsemblPlants"/>
        </authorList>
    </citation>
    <scope>IDENTIFICATION</scope>
</reference>
<dbReference type="Gene3D" id="1.10.560.10">
    <property type="entry name" value="GroEL-like equatorial domain"/>
    <property type="match status" value="1"/>
</dbReference>
<dbReference type="GO" id="GO:0005524">
    <property type="term" value="F:ATP binding"/>
    <property type="evidence" value="ECO:0007669"/>
    <property type="project" value="InterPro"/>
</dbReference>
<dbReference type="InterPro" id="IPR027413">
    <property type="entry name" value="GROEL-like_equatorial_sf"/>
</dbReference>
<dbReference type="SUPFAM" id="SSF48592">
    <property type="entry name" value="GroEL equatorial domain-like"/>
    <property type="match status" value="1"/>
</dbReference>
<protein>
    <recommendedName>
        <fullName evidence="5">Chaperonin CPN60-2</fullName>
    </recommendedName>
</protein>
<dbReference type="AlphaFoldDB" id="A0A9I9DUT3"/>
<dbReference type="Gene3D" id="3.30.260.10">
    <property type="entry name" value="TCP-1-like chaperonin intermediate domain"/>
    <property type="match status" value="1"/>
</dbReference>
<dbReference type="EnsemblPlants" id="MELO3C024153.2.1">
    <property type="protein sequence ID" value="MELO3C024153.2.1"/>
    <property type="gene ID" value="MELO3C024153.2"/>
</dbReference>
<dbReference type="GO" id="GO:0140662">
    <property type="term" value="F:ATP-dependent protein folding chaperone"/>
    <property type="evidence" value="ECO:0007669"/>
    <property type="project" value="InterPro"/>
</dbReference>
<organism evidence="4">
    <name type="scientific">Cucumis melo</name>
    <name type="common">Muskmelon</name>
    <dbReference type="NCBI Taxonomy" id="3656"/>
    <lineage>
        <taxon>Eukaryota</taxon>
        <taxon>Viridiplantae</taxon>
        <taxon>Streptophyta</taxon>
        <taxon>Embryophyta</taxon>
        <taxon>Tracheophyta</taxon>
        <taxon>Spermatophyta</taxon>
        <taxon>Magnoliopsida</taxon>
        <taxon>eudicotyledons</taxon>
        <taxon>Gunneridae</taxon>
        <taxon>Pentapetalae</taxon>
        <taxon>rosids</taxon>
        <taxon>fabids</taxon>
        <taxon>Cucurbitales</taxon>
        <taxon>Cucurbitaceae</taxon>
        <taxon>Benincaseae</taxon>
        <taxon>Cucumis</taxon>
    </lineage>
</organism>
<dbReference type="Gramene" id="MELO3C024153.2.1">
    <property type="protein sequence ID" value="MELO3C024153.2.1"/>
    <property type="gene ID" value="MELO3C024153.2"/>
</dbReference>
<comment type="similarity">
    <text evidence="1 3">Belongs to the chaperonin (HSP60) family.</text>
</comment>
<dbReference type="PRINTS" id="PR00298">
    <property type="entry name" value="CHAPERONIN60"/>
</dbReference>
<accession>A0A9I9DUT3</accession>
<evidence type="ECO:0000256" key="1">
    <source>
        <dbReference type="ARBA" id="ARBA00006607"/>
    </source>
</evidence>